<dbReference type="Pfam" id="PF00534">
    <property type="entry name" value="Glycos_transf_1"/>
    <property type="match status" value="1"/>
</dbReference>
<reference evidence="2 3" key="1">
    <citation type="submission" date="2020-08" db="EMBL/GenBank/DDBJ databases">
        <title>A Genomic Blueprint of the Chicken Gut Microbiome.</title>
        <authorList>
            <person name="Gilroy R."/>
            <person name="Ravi A."/>
            <person name="Getino M."/>
            <person name="Pursley I."/>
            <person name="Horton D.L."/>
            <person name="Alikhan N.-F."/>
            <person name="Baker D."/>
            <person name="Gharbi K."/>
            <person name="Hall N."/>
            <person name="Watson M."/>
            <person name="Adriaenssens E.M."/>
            <person name="Foster-Nyarko E."/>
            <person name="Jarju S."/>
            <person name="Secka A."/>
            <person name="Antonio M."/>
            <person name="Oren A."/>
            <person name="Chaudhuri R."/>
            <person name="La Ragione R.M."/>
            <person name="Hildebrand F."/>
            <person name="Pallen M.J."/>
        </authorList>
    </citation>
    <scope>NUCLEOTIDE SEQUENCE [LARGE SCALE GENOMIC DNA]</scope>
    <source>
        <strain evidence="2 3">Sa1YUN3</strain>
    </source>
</reference>
<dbReference type="CDD" id="cd03820">
    <property type="entry name" value="GT4_AmsD-like"/>
    <property type="match status" value="1"/>
</dbReference>
<name>A0ABR8V962_9BACT</name>
<evidence type="ECO:0000313" key="3">
    <source>
        <dbReference type="Proteomes" id="UP000616346"/>
    </source>
</evidence>
<comment type="caution">
    <text evidence="2">The sequence shown here is derived from an EMBL/GenBank/DDBJ whole genome shotgun (WGS) entry which is preliminary data.</text>
</comment>
<evidence type="ECO:0000259" key="1">
    <source>
        <dbReference type="Pfam" id="PF00534"/>
    </source>
</evidence>
<keyword evidence="3" id="KW-1185">Reference proteome</keyword>
<dbReference type="RefSeq" id="WP_191709603.1">
    <property type="nucleotide sequence ID" value="NZ_JACSPQ010000001.1"/>
</dbReference>
<dbReference type="Gene3D" id="3.40.50.2000">
    <property type="entry name" value="Glycogen Phosphorylase B"/>
    <property type="match status" value="2"/>
</dbReference>
<dbReference type="PANTHER" id="PTHR12526">
    <property type="entry name" value="GLYCOSYLTRANSFERASE"/>
    <property type="match status" value="1"/>
</dbReference>
<dbReference type="Proteomes" id="UP000616346">
    <property type="component" value="Unassembled WGS sequence"/>
</dbReference>
<evidence type="ECO:0000313" key="2">
    <source>
        <dbReference type="EMBL" id="MBD8001308.1"/>
    </source>
</evidence>
<dbReference type="InterPro" id="IPR001296">
    <property type="entry name" value="Glyco_trans_1"/>
</dbReference>
<protein>
    <submittedName>
        <fullName evidence="2">Glycosyltransferase family 4 protein</fullName>
    </submittedName>
</protein>
<sequence>MERIITEKANALSEKGHKVFIITAEQQNRPVFYQLAPKVVHYDLGINYTENSSFFSKLITYNRKKRKHRKKLSDLLFRIEPDITISTMGNEFLFLYKIKDKSKKILEIHFAKNYRMMYKRNLLWKMIDYYRSRQEEKKAAYYDKFIVLTQEDKSHWKGLNNIITIPNFITLPPVNAIQKEKRKNILISVGRLAYQKGYDRLINACALIKDLLKGWEIHIYGNGELKQDLERLIQEKKLSDVIHIYPATSNINQVYMESKGILSPSRFEGLSMVLIEAMSYGVPPIAFNYPCGPQDIITNNVNGILVNNGDIIAYSEAITKFINDESFRESLSAAAIERAKYFSKERIINQWISLFNELQKN</sequence>
<organism evidence="2 3">
    <name type="scientific">Phocaeicola faecium</name>
    <dbReference type="NCBI Taxonomy" id="2762213"/>
    <lineage>
        <taxon>Bacteria</taxon>
        <taxon>Pseudomonadati</taxon>
        <taxon>Bacteroidota</taxon>
        <taxon>Bacteroidia</taxon>
        <taxon>Bacteroidales</taxon>
        <taxon>Bacteroidaceae</taxon>
        <taxon>Phocaeicola</taxon>
    </lineage>
</organism>
<accession>A0ABR8V962</accession>
<dbReference type="SUPFAM" id="SSF53756">
    <property type="entry name" value="UDP-Glycosyltransferase/glycogen phosphorylase"/>
    <property type="match status" value="1"/>
</dbReference>
<dbReference type="EMBL" id="JACSPQ010000001">
    <property type="protein sequence ID" value="MBD8001308.1"/>
    <property type="molecule type" value="Genomic_DNA"/>
</dbReference>
<proteinExistence type="predicted"/>
<feature type="domain" description="Glycosyl transferase family 1" evidence="1">
    <location>
        <begin position="177"/>
        <end position="337"/>
    </location>
</feature>
<dbReference type="PANTHER" id="PTHR12526:SF630">
    <property type="entry name" value="GLYCOSYLTRANSFERASE"/>
    <property type="match status" value="1"/>
</dbReference>
<gene>
    <name evidence="2" type="ORF">H9626_03630</name>
</gene>